<keyword evidence="1" id="KW-0732">Signal</keyword>
<gene>
    <name evidence="2" type="ORF">ACJ72_06843</name>
</gene>
<keyword evidence="3" id="KW-1185">Reference proteome</keyword>
<comment type="caution">
    <text evidence="2">The sequence shown here is derived from an EMBL/GenBank/DDBJ whole genome shotgun (WGS) entry which is preliminary data.</text>
</comment>
<accession>A0A1B7NQA1</accession>
<dbReference type="SUPFAM" id="SSF52058">
    <property type="entry name" value="L domain-like"/>
    <property type="match status" value="1"/>
</dbReference>
<protein>
    <submittedName>
        <fullName evidence="2">Uncharacterized protein</fullName>
    </submittedName>
</protein>
<dbReference type="Gene3D" id="3.80.20.20">
    <property type="entry name" value="Receptor L-domain"/>
    <property type="match status" value="1"/>
</dbReference>
<dbReference type="OrthoDB" id="4207077at2759"/>
<name>A0A1B7NQA1_9EURO</name>
<dbReference type="AlphaFoldDB" id="A0A1B7NQA1"/>
<dbReference type="Proteomes" id="UP000091918">
    <property type="component" value="Unassembled WGS sequence"/>
</dbReference>
<dbReference type="EMBL" id="LGUA01001277">
    <property type="protein sequence ID" value="OAX78846.1"/>
    <property type="molecule type" value="Genomic_DNA"/>
</dbReference>
<dbReference type="STRING" id="1658172.A0A1B7NQA1"/>
<reference evidence="2 3" key="1">
    <citation type="submission" date="2015-07" db="EMBL/GenBank/DDBJ databases">
        <title>Emmonsia species relationships and genome sequence.</title>
        <authorList>
            <person name="Cuomo C.A."/>
            <person name="Schwartz I.S."/>
            <person name="Kenyon C."/>
            <person name="de Hoog G.S."/>
            <person name="Govender N.P."/>
            <person name="Botha A."/>
            <person name="Moreno L."/>
            <person name="de Vries M."/>
            <person name="Munoz J.F."/>
            <person name="Stielow J.B."/>
        </authorList>
    </citation>
    <scope>NUCLEOTIDE SEQUENCE [LARGE SCALE GENOMIC DNA]</scope>
    <source>
        <strain evidence="2 3">CBS 136260</strain>
    </source>
</reference>
<feature type="signal peptide" evidence="1">
    <location>
        <begin position="1"/>
        <end position="25"/>
    </location>
</feature>
<sequence>MHSFRKGRLILLILLTAATSLTATAKICTPPPERNGLFHVDSQSAVDKLAKRCTTINGSLHIARNYTGSFYLPHVRNISGNIEWGHYLDSEKPKPSSLNLPDLEYLGSSIPLNGLPTLTILSMPKLKTLGGDINIDYAHEVDFRSLETADSVDFKGNISELRLDSLREVNEKLQICNSDVCDPAIPPVGPLDISLPSLQSVGSVKLKGRISSLEVPSLTSVTGNKEDYYYGFEFSTSGGPTANLTFPRLSSLFGPLYLSGDMPEHLLTNKTTVVKFT</sequence>
<dbReference type="InterPro" id="IPR036941">
    <property type="entry name" value="Rcpt_L-dom_sf"/>
</dbReference>
<organism evidence="2 3">
    <name type="scientific">Emergomyces africanus</name>
    <dbReference type="NCBI Taxonomy" id="1955775"/>
    <lineage>
        <taxon>Eukaryota</taxon>
        <taxon>Fungi</taxon>
        <taxon>Dikarya</taxon>
        <taxon>Ascomycota</taxon>
        <taxon>Pezizomycotina</taxon>
        <taxon>Eurotiomycetes</taxon>
        <taxon>Eurotiomycetidae</taxon>
        <taxon>Onygenales</taxon>
        <taxon>Ajellomycetaceae</taxon>
        <taxon>Emergomyces</taxon>
    </lineage>
</organism>
<evidence type="ECO:0000256" key="1">
    <source>
        <dbReference type="SAM" id="SignalP"/>
    </source>
</evidence>
<feature type="chain" id="PRO_5008598149" evidence="1">
    <location>
        <begin position="26"/>
        <end position="277"/>
    </location>
</feature>
<evidence type="ECO:0000313" key="2">
    <source>
        <dbReference type="EMBL" id="OAX78846.1"/>
    </source>
</evidence>
<proteinExistence type="predicted"/>
<evidence type="ECO:0000313" key="3">
    <source>
        <dbReference type="Proteomes" id="UP000091918"/>
    </source>
</evidence>